<dbReference type="PROSITE" id="PS50893">
    <property type="entry name" value="ABC_TRANSPORTER_2"/>
    <property type="match status" value="1"/>
</dbReference>
<protein>
    <submittedName>
        <fullName evidence="8">ABC transporter ATP-binding protein</fullName>
    </submittedName>
</protein>
<evidence type="ECO:0000256" key="3">
    <source>
        <dbReference type="ARBA" id="ARBA00022741"/>
    </source>
</evidence>
<keyword evidence="5" id="KW-1278">Translocase</keyword>
<proteinExistence type="predicted"/>
<dbReference type="InterPro" id="IPR027417">
    <property type="entry name" value="P-loop_NTPase"/>
</dbReference>
<dbReference type="Proteomes" id="UP001220478">
    <property type="component" value="Chromosome"/>
</dbReference>
<evidence type="ECO:0000256" key="2">
    <source>
        <dbReference type="ARBA" id="ARBA00022475"/>
    </source>
</evidence>
<accession>A0ABY8C7E3</accession>
<dbReference type="GO" id="GO:0005524">
    <property type="term" value="F:ATP binding"/>
    <property type="evidence" value="ECO:0007669"/>
    <property type="project" value="UniProtKB-KW"/>
</dbReference>
<evidence type="ECO:0000259" key="7">
    <source>
        <dbReference type="PROSITE" id="PS50893"/>
    </source>
</evidence>
<dbReference type="SUPFAM" id="SSF50331">
    <property type="entry name" value="MOP-like"/>
    <property type="match status" value="1"/>
</dbReference>
<dbReference type="PROSITE" id="PS00211">
    <property type="entry name" value="ABC_TRANSPORTER_1"/>
    <property type="match status" value="1"/>
</dbReference>
<evidence type="ECO:0000256" key="1">
    <source>
        <dbReference type="ARBA" id="ARBA00022448"/>
    </source>
</evidence>
<dbReference type="PANTHER" id="PTHR43875">
    <property type="entry name" value="MALTODEXTRIN IMPORT ATP-BINDING PROTEIN MSMX"/>
    <property type="match status" value="1"/>
</dbReference>
<dbReference type="RefSeq" id="WP_315567908.1">
    <property type="nucleotide sequence ID" value="NZ_CP118866.1"/>
</dbReference>
<gene>
    <name evidence="8" type="ORF">PYS61_05880</name>
</gene>
<dbReference type="SUPFAM" id="SSF52540">
    <property type="entry name" value="P-loop containing nucleoside triphosphate hydrolases"/>
    <property type="match status" value="1"/>
</dbReference>
<keyword evidence="3" id="KW-0547">Nucleotide-binding</keyword>
<reference evidence="8 9" key="1">
    <citation type="submission" date="2023-02" db="EMBL/GenBank/DDBJ databases">
        <title>Novel Oscillospiraceae bacterial genomes.</title>
        <authorList>
            <person name="Srinivasan S."/>
            <person name="Austin M.N."/>
            <person name="Fiedler T.L."/>
            <person name="Strenk S.M."/>
            <person name="Agnew K.J."/>
            <person name="Nagana Gowda G.A."/>
            <person name="Raftery D."/>
            <person name="Beamer M.A."/>
            <person name="Achilles S.L."/>
            <person name="Wiesenfeld H.C."/>
            <person name="Fredricks D.N."/>
            <person name="Hillier S.L."/>
        </authorList>
    </citation>
    <scope>NUCLEOTIDE SEQUENCE [LARGE SCALE GENOMIC DNA]</scope>
    <source>
        <strain evidence="8 9">CHIC02 1186E3-8</strain>
    </source>
</reference>
<dbReference type="PANTHER" id="PTHR43875:SF15">
    <property type="entry name" value="TREHALOSE IMPORT ATP-BINDING PROTEIN SUGC"/>
    <property type="match status" value="1"/>
</dbReference>
<dbReference type="Gene3D" id="2.40.50.100">
    <property type="match status" value="1"/>
</dbReference>
<keyword evidence="2" id="KW-1003">Cell membrane</keyword>
<feature type="domain" description="ABC transporter" evidence="7">
    <location>
        <begin position="5"/>
        <end position="246"/>
    </location>
</feature>
<keyword evidence="9" id="KW-1185">Reference proteome</keyword>
<dbReference type="Gene3D" id="3.40.50.300">
    <property type="entry name" value="P-loop containing nucleotide triphosphate hydrolases"/>
    <property type="match status" value="1"/>
</dbReference>
<evidence type="ECO:0000256" key="4">
    <source>
        <dbReference type="ARBA" id="ARBA00022840"/>
    </source>
</evidence>
<dbReference type="InterPro" id="IPR017871">
    <property type="entry name" value="ABC_transporter-like_CS"/>
</dbReference>
<sequence length="379" mass="42572">MAKEIILKNVSKQFTTKSLGTVTAVENFNLEIEEGECFAFLGPSGCGKTTTLRMIAGFEDLSDGEISLSGRVVSSKEKHLYIPPEERKLGMVFQAFAVWPHMNVFENVAFPLRVQKRPQAEINERVKEALKHTGLDGSANEYPSNLSGGQQQRIALARAIVTNPKIMLLDEPLSNLDPQLRESMRFEIKALQKKFNFTIIFVTHDQAEAMALSDRMLVMDMGKVEQIGTPTELYNKPINRFVHSFLGESSFIKVNVAGNDLNVEGDRQLLHLPIDPLMLKKGQSKGHLLLATRPNTIALLSPEQGDAVSGCLHGTIEQRIFLTNFTEYIVKVGTEKLKVQTPHRIEFMPGDCCCLDLPQAMWYEDDDQQEAIRNQRQII</sequence>
<dbReference type="EMBL" id="CP118868">
    <property type="protein sequence ID" value="WEG35454.1"/>
    <property type="molecule type" value="Genomic_DNA"/>
</dbReference>
<evidence type="ECO:0000256" key="6">
    <source>
        <dbReference type="ARBA" id="ARBA00023136"/>
    </source>
</evidence>
<evidence type="ECO:0000256" key="5">
    <source>
        <dbReference type="ARBA" id="ARBA00022967"/>
    </source>
</evidence>
<name>A0ABY8C7E3_9FIRM</name>
<keyword evidence="1" id="KW-0813">Transport</keyword>
<dbReference type="InterPro" id="IPR047641">
    <property type="entry name" value="ABC_transpr_MalK/UgpC-like"/>
</dbReference>
<dbReference type="InterPro" id="IPR003593">
    <property type="entry name" value="AAA+_ATPase"/>
</dbReference>
<evidence type="ECO:0000313" key="8">
    <source>
        <dbReference type="EMBL" id="WEG35454.1"/>
    </source>
</evidence>
<organism evidence="8 9">
    <name type="scientific">Amygdalobacter indicium</name>
    <dbReference type="NCBI Taxonomy" id="3029272"/>
    <lineage>
        <taxon>Bacteria</taxon>
        <taxon>Bacillati</taxon>
        <taxon>Bacillota</taxon>
        <taxon>Clostridia</taxon>
        <taxon>Eubacteriales</taxon>
        <taxon>Oscillospiraceae</taxon>
        <taxon>Amygdalobacter</taxon>
    </lineage>
</organism>
<evidence type="ECO:0000313" key="9">
    <source>
        <dbReference type="Proteomes" id="UP001220478"/>
    </source>
</evidence>
<dbReference type="Pfam" id="PF00005">
    <property type="entry name" value="ABC_tran"/>
    <property type="match status" value="1"/>
</dbReference>
<dbReference type="InterPro" id="IPR003439">
    <property type="entry name" value="ABC_transporter-like_ATP-bd"/>
</dbReference>
<keyword evidence="4 8" id="KW-0067">ATP-binding</keyword>
<keyword evidence="6" id="KW-0472">Membrane</keyword>
<dbReference type="InterPro" id="IPR008995">
    <property type="entry name" value="Mo/tungstate-bd_C_term_dom"/>
</dbReference>
<dbReference type="SMART" id="SM00382">
    <property type="entry name" value="AAA"/>
    <property type="match status" value="1"/>
</dbReference>